<sequence length="152" mass="16793">MGKFSSILLGTISGAAVAYFLTSKKGQEVTAKVTDFIKDVQANPEDFRDQVFQTANDFTNQAVERVSEVKEKVATGQITGETVLTSVKEQAQAALNLSPDKFQGIKDKLQEENIGRDDLLASIQEQAQALEEKVHFLQSEDIVIDLDEKEKD</sequence>
<keyword evidence="2" id="KW-1185">Reference proteome</keyword>
<comment type="caution">
    <text evidence="1">The sequence shown here is derived from an EMBL/GenBank/DDBJ whole genome shotgun (WGS) entry which is preliminary data.</text>
</comment>
<evidence type="ECO:0000313" key="2">
    <source>
        <dbReference type="Proteomes" id="UP001519296"/>
    </source>
</evidence>
<dbReference type="Pfam" id="PF12732">
    <property type="entry name" value="YtxH"/>
    <property type="match status" value="1"/>
</dbReference>
<reference evidence="1 2" key="1">
    <citation type="submission" date="2018-02" db="EMBL/GenBank/DDBJ databases">
        <title>Draft genome sequence of Streptococcus oricebi CCUG 70868T type strain.</title>
        <authorList>
            <person name="Mendez V."/>
            <person name="Salva-Serra F."/>
            <person name="Jaen-Luchoro D."/>
            <person name="Gonzales-Siles L."/>
            <person name="Karlsson R."/>
            <person name="Engstrom-Jakobsson H."/>
            <person name="Busquets A."/>
            <person name="Gomila M."/>
            <person name="Pineiro-Iglesias B."/>
            <person name="Bennasar-Figueras A."/>
            <person name="Seeger M."/>
            <person name="Moore E."/>
        </authorList>
    </citation>
    <scope>NUCLEOTIDE SEQUENCE [LARGE SCALE GENOMIC DNA]</scope>
    <source>
        <strain evidence="1 2">CCUG 70868</strain>
    </source>
</reference>
<gene>
    <name evidence="1" type="ORF">C4K46_03180</name>
</gene>
<name>A0ABS5B272_9STRE</name>
<organism evidence="1 2">
    <name type="scientific">Streptococcus oricebi</name>
    <dbReference type="NCBI Taxonomy" id="1547447"/>
    <lineage>
        <taxon>Bacteria</taxon>
        <taxon>Bacillati</taxon>
        <taxon>Bacillota</taxon>
        <taxon>Bacilli</taxon>
        <taxon>Lactobacillales</taxon>
        <taxon>Streptococcaceae</taxon>
        <taxon>Streptococcus</taxon>
    </lineage>
</organism>
<dbReference type="Proteomes" id="UP001519296">
    <property type="component" value="Unassembled WGS sequence"/>
</dbReference>
<protein>
    <submittedName>
        <fullName evidence="1">YtxH domain-containing protein</fullName>
    </submittedName>
</protein>
<dbReference type="EMBL" id="PRDG01000002">
    <property type="protein sequence ID" value="MBP2622937.1"/>
    <property type="molecule type" value="Genomic_DNA"/>
</dbReference>
<proteinExistence type="predicted"/>
<dbReference type="SUPFAM" id="SSF47162">
    <property type="entry name" value="Apolipoprotein"/>
    <property type="match status" value="1"/>
</dbReference>
<dbReference type="RefSeq" id="WP_209627329.1">
    <property type="nucleotide sequence ID" value="NZ_PRDG01000002.1"/>
</dbReference>
<evidence type="ECO:0000313" key="1">
    <source>
        <dbReference type="EMBL" id="MBP2622937.1"/>
    </source>
</evidence>
<dbReference type="InterPro" id="IPR024623">
    <property type="entry name" value="YtxH"/>
</dbReference>
<accession>A0ABS5B272</accession>
<dbReference type="Gene3D" id="1.20.120.20">
    <property type="entry name" value="Apolipoprotein"/>
    <property type="match status" value="1"/>
</dbReference>